<dbReference type="CDD" id="cd06222">
    <property type="entry name" value="RNase_H_like"/>
    <property type="match status" value="1"/>
</dbReference>
<dbReference type="Gene3D" id="3.30.420.10">
    <property type="entry name" value="Ribonuclease H-like superfamily/Ribonuclease H"/>
    <property type="match status" value="1"/>
</dbReference>
<dbReference type="PANTHER" id="PTHR47074">
    <property type="entry name" value="BNAC02G40300D PROTEIN"/>
    <property type="match status" value="1"/>
</dbReference>
<dbReference type="GO" id="GO:0003676">
    <property type="term" value="F:nucleic acid binding"/>
    <property type="evidence" value="ECO:0007669"/>
    <property type="project" value="InterPro"/>
</dbReference>
<dbReference type="InterPro" id="IPR012337">
    <property type="entry name" value="RNaseH-like_sf"/>
</dbReference>
<reference evidence="4" key="1">
    <citation type="journal article" date="2019" name="Nat. Commun.">
        <title>The genome of broomcorn millet.</title>
        <authorList>
            <person name="Zou C."/>
            <person name="Miki D."/>
            <person name="Li D."/>
            <person name="Tang Q."/>
            <person name="Xiao L."/>
            <person name="Rajput S."/>
            <person name="Deng P."/>
            <person name="Jia W."/>
            <person name="Huang R."/>
            <person name="Zhang M."/>
            <person name="Sun Y."/>
            <person name="Hu J."/>
            <person name="Fu X."/>
            <person name="Schnable P.S."/>
            <person name="Li F."/>
            <person name="Zhang H."/>
            <person name="Feng B."/>
            <person name="Zhu X."/>
            <person name="Liu R."/>
            <person name="Schnable J.C."/>
            <person name="Zhu J.-K."/>
            <person name="Zhang H."/>
        </authorList>
    </citation>
    <scope>NUCLEOTIDE SEQUENCE [LARGE SCALE GENOMIC DNA]</scope>
</reference>
<dbReference type="InterPro" id="IPR052929">
    <property type="entry name" value="RNase_H-like_EbsB-rel"/>
</dbReference>
<sequence>MQLLGYGSAREVATAVLQLDQERRRLVICLMWARWMNRNKANAGESAASVDEVVRKAINFANCAYELEDKPKQAPKQGRRVTEHWHPPPSDVLKINIDGAFHETDKSGAWGFLIRDCDGHGVLAGAGRLRAVHDALTAEGEACMAALKEAMELGISQAVIETNLGRHGSMLQAFAVAADSCGPGVDAGAAELTRTARVEGRSALARRGTRSSRALARRAPVRTPQRPDAARAGVRGVQGCARTRGSRAVGAGALAAAHPRAGAAIALSSQCSESASKTSQKTHGHVTGLRQKWQKDA</sequence>
<dbReference type="GO" id="GO:0004523">
    <property type="term" value="F:RNA-DNA hybrid ribonuclease activity"/>
    <property type="evidence" value="ECO:0007669"/>
    <property type="project" value="InterPro"/>
</dbReference>
<dbReference type="AlphaFoldDB" id="A0A3L6Q3C5"/>
<evidence type="ECO:0000259" key="2">
    <source>
        <dbReference type="Pfam" id="PF13456"/>
    </source>
</evidence>
<dbReference type="PANTHER" id="PTHR47074:SF70">
    <property type="entry name" value="OS07G0513450 PROTEIN"/>
    <property type="match status" value="1"/>
</dbReference>
<evidence type="ECO:0000256" key="1">
    <source>
        <dbReference type="SAM" id="MobiDB-lite"/>
    </source>
</evidence>
<dbReference type="InterPro" id="IPR036397">
    <property type="entry name" value="RNaseH_sf"/>
</dbReference>
<dbReference type="SUPFAM" id="SSF53098">
    <property type="entry name" value="Ribonuclease H-like"/>
    <property type="match status" value="1"/>
</dbReference>
<feature type="region of interest" description="Disordered" evidence="1">
    <location>
        <begin position="274"/>
        <end position="297"/>
    </location>
</feature>
<organism evidence="3 4">
    <name type="scientific">Panicum miliaceum</name>
    <name type="common">Proso millet</name>
    <name type="synonym">Broomcorn millet</name>
    <dbReference type="NCBI Taxonomy" id="4540"/>
    <lineage>
        <taxon>Eukaryota</taxon>
        <taxon>Viridiplantae</taxon>
        <taxon>Streptophyta</taxon>
        <taxon>Embryophyta</taxon>
        <taxon>Tracheophyta</taxon>
        <taxon>Spermatophyta</taxon>
        <taxon>Magnoliopsida</taxon>
        <taxon>Liliopsida</taxon>
        <taxon>Poales</taxon>
        <taxon>Poaceae</taxon>
        <taxon>PACMAD clade</taxon>
        <taxon>Panicoideae</taxon>
        <taxon>Panicodae</taxon>
        <taxon>Paniceae</taxon>
        <taxon>Panicinae</taxon>
        <taxon>Panicum</taxon>
        <taxon>Panicum sect. Panicum</taxon>
    </lineage>
</organism>
<feature type="domain" description="RNase H type-1" evidence="2">
    <location>
        <begin position="96"/>
        <end position="162"/>
    </location>
</feature>
<feature type="region of interest" description="Disordered" evidence="1">
    <location>
        <begin position="201"/>
        <end position="232"/>
    </location>
</feature>
<proteinExistence type="predicted"/>
<dbReference type="Proteomes" id="UP000275267">
    <property type="component" value="Unassembled WGS sequence"/>
</dbReference>
<keyword evidence="4" id="KW-1185">Reference proteome</keyword>
<gene>
    <name evidence="3" type="ORF">C2845_PM17G04350</name>
</gene>
<dbReference type="STRING" id="4540.A0A3L6Q3C5"/>
<accession>A0A3L6Q3C5</accession>
<dbReference type="EMBL" id="PQIB02000014">
    <property type="protein sequence ID" value="RLM70024.1"/>
    <property type="molecule type" value="Genomic_DNA"/>
</dbReference>
<evidence type="ECO:0000313" key="4">
    <source>
        <dbReference type="Proteomes" id="UP000275267"/>
    </source>
</evidence>
<evidence type="ECO:0000313" key="3">
    <source>
        <dbReference type="EMBL" id="RLM70024.1"/>
    </source>
</evidence>
<dbReference type="InterPro" id="IPR044730">
    <property type="entry name" value="RNase_H-like_dom_plant"/>
</dbReference>
<name>A0A3L6Q3C5_PANMI</name>
<comment type="caution">
    <text evidence="3">The sequence shown here is derived from an EMBL/GenBank/DDBJ whole genome shotgun (WGS) entry which is preliminary data.</text>
</comment>
<dbReference type="Pfam" id="PF13456">
    <property type="entry name" value="RVT_3"/>
    <property type="match status" value="1"/>
</dbReference>
<protein>
    <recommendedName>
        <fullName evidence="2">RNase H type-1 domain-containing protein</fullName>
    </recommendedName>
</protein>
<dbReference type="OrthoDB" id="1733298at2759"/>
<feature type="compositionally biased region" description="Basic residues" evidence="1">
    <location>
        <begin position="207"/>
        <end position="220"/>
    </location>
</feature>
<dbReference type="InterPro" id="IPR002156">
    <property type="entry name" value="RNaseH_domain"/>
</dbReference>